<reference evidence="2" key="1">
    <citation type="submission" date="2014-12" db="EMBL/GenBank/DDBJ databases">
        <title>Insight into the proteome of Arion vulgaris.</title>
        <authorList>
            <person name="Aradska J."/>
            <person name="Bulat T."/>
            <person name="Smidak R."/>
            <person name="Sarate P."/>
            <person name="Gangsoo J."/>
            <person name="Sialana F."/>
            <person name="Bilban M."/>
            <person name="Lubec G."/>
        </authorList>
    </citation>
    <scope>NUCLEOTIDE SEQUENCE</scope>
    <source>
        <tissue evidence="2">Skin</tissue>
    </source>
</reference>
<name>A0A0B7A4C6_9EUPU</name>
<protein>
    <recommendedName>
        <fullName evidence="3">Regulator of microtubule dynamics protein 1</fullName>
    </recommendedName>
</protein>
<dbReference type="Pfam" id="PF21033">
    <property type="entry name" value="RMD1-3"/>
    <property type="match status" value="1"/>
</dbReference>
<dbReference type="GO" id="GO:0005739">
    <property type="term" value="C:mitochondrion"/>
    <property type="evidence" value="ECO:0007669"/>
    <property type="project" value="TreeGrafter"/>
</dbReference>
<dbReference type="AlphaFoldDB" id="A0A0B7A4C6"/>
<dbReference type="SUPFAM" id="SSF48452">
    <property type="entry name" value="TPR-like"/>
    <property type="match status" value="1"/>
</dbReference>
<proteinExistence type="predicted"/>
<gene>
    <name evidence="2" type="primary">ORF95610</name>
</gene>
<evidence type="ECO:0000256" key="1">
    <source>
        <dbReference type="SAM" id="Phobius"/>
    </source>
</evidence>
<dbReference type="GO" id="GO:0005876">
    <property type="term" value="C:spindle microtubule"/>
    <property type="evidence" value="ECO:0007669"/>
    <property type="project" value="TreeGrafter"/>
</dbReference>
<keyword evidence="1" id="KW-1133">Transmembrane helix</keyword>
<dbReference type="PANTHER" id="PTHR16056:SF37">
    <property type="entry name" value="REGULATOR OF MICROTUBULE DYNAMICS PROTEIN 3-LIKE ISOFORM X1"/>
    <property type="match status" value="1"/>
</dbReference>
<keyword evidence="1" id="KW-0812">Transmembrane</keyword>
<evidence type="ECO:0008006" key="3">
    <source>
        <dbReference type="Google" id="ProtNLM"/>
    </source>
</evidence>
<dbReference type="GO" id="GO:0097431">
    <property type="term" value="C:mitotic spindle pole"/>
    <property type="evidence" value="ECO:0007669"/>
    <property type="project" value="TreeGrafter"/>
</dbReference>
<dbReference type="GO" id="GO:0008017">
    <property type="term" value="F:microtubule binding"/>
    <property type="evidence" value="ECO:0007669"/>
    <property type="project" value="TreeGrafter"/>
</dbReference>
<organism evidence="2">
    <name type="scientific">Arion vulgaris</name>
    <dbReference type="NCBI Taxonomy" id="1028688"/>
    <lineage>
        <taxon>Eukaryota</taxon>
        <taxon>Metazoa</taxon>
        <taxon>Spiralia</taxon>
        <taxon>Lophotrochozoa</taxon>
        <taxon>Mollusca</taxon>
        <taxon>Gastropoda</taxon>
        <taxon>Heterobranchia</taxon>
        <taxon>Euthyneura</taxon>
        <taxon>Panpulmonata</taxon>
        <taxon>Eupulmonata</taxon>
        <taxon>Stylommatophora</taxon>
        <taxon>Helicina</taxon>
        <taxon>Arionoidea</taxon>
        <taxon>Arionidae</taxon>
        <taxon>Arion</taxon>
    </lineage>
</organism>
<dbReference type="EMBL" id="HACG01028587">
    <property type="protein sequence ID" value="CEK75452.1"/>
    <property type="molecule type" value="Transcribed_RNA"/>
</dbReference>
<dbReference type="InterPro" id="IPR049039">
    <property type="entry name" value="RMD1-3_a_helical_rpt"/>
</dbReference>
<keyword evidence="1" id="KW-0472">Membrane</keyword>
<evidence type="ECO:0000313" key="2">
    <source>
        <dbReference type="EMBL" id="CEK75452.1"/>
    </source>
</evidence>
<dbReference type="PANTHER" id="PTHR16056">
    <property type="entry name" value="REGULATOR OF MICROTUBULE DYNAMICS PROTEIN"/>
    <property type="match status" value="1"/>
</dbReference>
<dbReference type="InterPro" id="IPR011990">
    <property type="entry name" value="TPR-like_helical_dom_sf"/>
</dbReference>
<sequence length="374" mass="42197">MKVISKKSLLKSSPLPTEMNGEWFITSKAFIISSVLILGSGAVFIIYQQYEWSRRQRSLSTKIVQLQQHIMQLESDIKQIKETAVTSSSTDEMEEVFVDASEVAQDMIDMPREPESDSSTTTMEDVSRTSEQFSRLCAKIDHIMERGGSENLTNVHATLTELANKNPQNAEIQWRLAKASFLLASEDMFTHPDKPQEGQRDLMQKAHDAAAAAVDIDKENGDAHKWLAIIIGSITQFLPIQEQIKNAFNIKEHVQAAIKYKPRDALSYHMLGRWCYSVYMLSWVERKVASTLFAVPPTATLDEAMTCFLKAEDLNPESSIDNALYLAKGYIAKQDYKTAVSWLRVGSSIPSSSRDDMKSQNEIQSLLTQYESYS</sequence>
<dbReference type="Gene3D" id="1.25.40.10">
    <property type="entry name" value="Tetratricopeptide repeat domain"/>
    <property type="match status" value="1"/>
</dbReference>
<accession>A0A0B7A4C6</accession>
<feature type="transmembrane region" description="Helical" evidence="1">
    <location>
        <begin position="23"/>
        <end position="47"/>
    </location>
</feature>